<comment type="caution">
    <text evidence="1">The sequence shown here is derived from an EMBL/GenBank/DDBJ whole genome shotgun (WGS) entry which is preliminary data.</text>
</comment>
<dbReference type="EMBL" id="RJUK01000001">
    <property type="protein sequence ID" value="ROQ21427.1"/>
    <property type="molecule type" value="Genomic_DNA"/>
</dbReference>
<dbReference type="RefSeq" id="WP_123638432.1">
    <property type="nucleotide sequence ID" value="NZ_RJUK01000001.1"/>
</dbReference>
<protein>
    <recommendedName>
        <fullName evidence="3">Zinc finger protein</fullName>
    </recommendedName>
</protein>
<keyword evidence="2" id="KW-1185">Reference proteome</keyword>
<reference evidence="1 2" key="1">
    <citation type="submission" date="2018-11" db="EMBL/GenBank/DDBJ databases">
        <title>Genomic Encyclopedia of Type Strains, Phase IV (KMG-IV): sequencing the most valuable type-strain genomes for metagenomic binning, comparative biology and taxonomic classification.</title>
        <authorList>
            <person name="Goeker M."/>
        </authorList>
    </citation>
    <scope>NUCLEOTIDE SEQUENCE [LARGE SCALE GENOMIC DNA]</scope>
    <source>
        <strain evidence="1 2">DSM 16974</strain>
    </source>
</reference>
<name>A0A3N1P2I2_9GAMM</name>
<evidence type="ECO:0000313" key="2">
    <source>
        <dbReference type="Proteomes" id="UP000273643"/>
    </source>
</evidence>
<organism evidence="1 2">
    <name type="scientific">Marinimicrobium koreense</name>
    <dbReference type="NCBI Taxonomy" id="306545"/>
    <lineage>
        <taxon>Bacteria</taxon>
        <taxon>Pseudomonadati</taxon>
        <taxon>Pseudomonadota</taxon>
        <taxon>Gammaproteobacteria</taxon>
        <taxon>Cellvibrionales</taxon>
        <taxon>Cellvibrionaceae</taxon>
        <taxon>Marinimicrobium</taxon>
    </lineage>
</organism>
<gene>
    <name evidence="1" type="ORF">EDC38_2051</name>
</gene>
<evidence type="ECO:0008006" key="3">
    <source>
        <dbReference type="Google" id="ProtNLM"/>
    </source>
</evidence>
<accession>A0A3N1P2I2</accession>
<evidence type="ECO:0000313" key="1">
    <source>
        <dbReference type="EMBL" id="ROQ21427.1"/>
    </source>
</evidence>
<sequence length="70" mass="8358">MMNCHEATRLTSESKERALSTRERMALRFHTMMCAGCRRFDGQLDFLRTASRTYTQKRDDDRLSDDERDH</sequence>
<proteinExistence type="predicted"/>
<dbReference type="AlphaFoldDB" id="A0A3N1P2I2"/>
<dbReference type="OrthoDB" id="8374021at2"/>
<dbReference type="Proteomes" id="UP000273643">
    <property type="component" value="Unassembled WGS sequence"/>
</dbReference>